<name>A0ABR3WK14_9PEZI</name>
<dbReference type="Gene3D" id="3.10.180.10">
    <property type="entry name" value="2,3-Dihydroxybiphenyl 1,2-Dioxygenase, domain 1"/>
    <property type="match status" value="1"/>
</dbReference>
<dbReference type="EMBL" id="JAWRVE010000073">
    <property type="protein sequence ID" value="KAL1863861.1"/>
    <property type="molecule type" value="Genomic_DNA"/>
</dbReference>
<gene>
    <name evidence="2" type="ORF">Daus18300_008010</name>
</gene>
<proteinExistence type="predicted"/>
<comment type="caution">
    <text evidence="2">The sequence shown here is derived from an EMBL/GenBank/DDBJ whole genome shotgun (WGS) entry which is preliminary data.</text>
</comment>
<dbReference type="Proteomes" id="UP001583177">
    <property type="component" value="Unassembled WGS sequence"/>
</dbReference>
<accession>A0ABR3WK14</accession>
<sequence>MAANDTTSGASQADSQPLITGLHHINLTVPHGTLDQAKSFYSATLGLTARPVPAAQTHELAWFDIGASGQQVHVSLPKHDNDAIPGDASRHPCFRVGSPEALLTLQERVHAHWTRGGDDAPAAADAPGVSSGAKGPEYPKRFFARDFAGNRLEFTV</sequence>
<keyword evidence="3" id="KW-1185">Reference proteome</keyword>
<protein>
    <recommendedName>
        <fullName evidence="4">Glyoxalase family protein</fullName>
    </recommendedName>
</protein>
<feature type="compositionally biased region" description="Low complexity" evidence="1">
    <location>
        <begin position="119"/>
        <end position="128"/>
    </location>
</feature>
<evidence type="ECO:0000313" key="2">
    <source>
        <dbReference type="EMBL" id="KAL1863861.1"/>
    </source>
</evidence>
<evidence type="ECO:0008006" key="4">
    <source>
        <dbReference type="Google" id="ProtNLM"/>
    </source>
</evidence>
<organism evidence="2 3">
    <name type="scientific">Diaporthe australafricana</name>
    <dbReference type="NCBI Taxonomy" id="127596"/>
    <lineage>
        <taxon>Eukaryota</taxon>
        <taxon>Fungi</taxon>
        <taxon>Dikarya</taxon>
        <taxon>Ascomycota</taxon>
        <taxon>Pezizomycotina</taxon>
        <taxon>Sordariomycetes</taxon>
        <taxon>Sordariomycetidae</taxon>
        <taxon>Diaporthales</taxon>
        <taxon>Diaporthaceae</taxon>
        <taxon>Diaporthe</taxon>
    </lineage>
</organism>
<evidence type="ECO:0000313" key="3">
    <source>
        <dbReference type="Proteomes" id="UP001583177"/>
    </source>
</evidence>
<dbReference type="PANTHER" id="PTHR39175:SF1">
    <property type="entry name" value="FAMILY PROTEIN, PUTATIVE (AFU_ORTHOLOGUE AFUA_3G15060)-RELATED"/>
    <property type="match status" value="1"/>
</dbReference>
<feature type="region of interest" description="Disordered" evidence="1">
    <location>
        <begin position="115"/>
        <end position="137"/>
    </location>
</feature>
<evidence type="ECO:0000256" key="1">
    <source>
        <dbReference type="SAM" id="MobiDB-lite"/>
    </source>
</evidence>
<dbReference type="InterPro" id="IPR029068">
    <property type="entry name" value="Glyas_Bleomycin-R_OHBP_Dase"/>
</dbReference>
<dbReference type="PANTHER" id="PTHR39175">
    <property type="entry name" value="FAMILY PROTEIN, PUTATIVE (AFU_ORTHOLOGUE AFUA_3G15060)-RELATED"/>
    <property type="match status" value="1"/>
</dbReference>
<reference evidence="2 3" key="1">
    <citation type="journal article" date="2024" name="IMA Fungus">
        <title>IMA Genome - F19 : A genome assembly and annotation guide to empower mycologists, including annotated draft genome sequences of Ceratocystis pirilliformis, Diaporthe australafricana, Fusarium ophioides, Paecilomyces lecythidis, and Sporothrix stenoceras.</title>
        <authorList>
            <person name="Aylward J."/>
            <person name="Wilson A.M."/>
            <person name="Visagie C.M."/>
            <person name="Spraker J."/>
            <person name="Barnes I."/>
            <person name="Buitendag C."/>
            <person name="Ceriani C."/>
            <person name="Del Mar Angel L."/>
            <person name="du Plessis D."/>
            <person name="Fuchs T."/>
            <person name="Gasser K."/>
            <person name="Kramer D."/>
            <person name="Li W."/>
            <person name="Munsamy K."/>
            <person name="Piso A."/>
            <person name="Price J.L."/>
            <person name="Sonnekus B."/>
            <person name="Thomas C."/>
            <person name="van der Nest A."/>
            <person name="van Dijk A."/>
            <person name="van Heerden A."/>
            <person name="van Vuuren N."/>
            <person name="Yilmaz N."/>
            <person name="Duong T.A."/>
            <person name="van der Merwe N.A."/>
            <person name="Wingfield M.J."/>
            <person name="Wingfield B.D."/>
        </authorList>
    </citation>
    <scope>NUCLEOTIDE SEQUENCE [LARGE SCALE GENOMIC DNA]</scope>
    <source>
        <strain evidence="2 3">CMW 18300</strain>
    </source>
</reference>
<dbReference type="SUPFAM" id="SSF54593">
    <property type="entry name" value="Glyoxalase/Bleomycin resistance protein/Dihydroxybiphenyl dioxygenase"/>
    <property type="match status" value="1"/>
</dbReference>